<name>A0A8T9Q9W8_9BACT</name>
<proteinExistence type="predicted"/>
<keyword evidence="4" id="KW-1185">Reference proteome</keyword>
<dbReference type="GO" id="GO:0022857">
    <property type="term" value="F:transmembrane transporter activity"/>
    <property type="evidence" value="ECO:0007669"/>
    <property type="project" value="TreeGrafter"/>
</dbReference>
<keyword evidence="1" id="KW-0812">Transmembrane</keyword>
<evidence type="ECO:0000313" key="4">
    <source>
        <dbReference type="Proteomes" id="UP000831796"/>
    </source>
</evidence>
<reference evidence="3" key="1">
    <citation type="submission" date="2022-04" db="EMBL/GenBank/DDBJ databases">
        <title>Hymenobacter sp. isolated from the air.</title>
        <authorList>
            <person name="Won M."/>
            <person name="Lee C.-M."/>
            <person name="Woen H.-Y."/>
            <person name="Kwon S.-W."/>
        </authorList>
    </citation>
    <scope>NUCLEOTIDE SEQUENCE</scope>
    <source>
        <strain evidence="3">5116S-3</strain>
    </source>
</reference>
<keyword evidence="1" id="KW-1133">Transmembrane helix</keyword>
<feature type="domain" description="MacB-like periplasmic core" evidence="2">
    <location>
        <begin position="20"/>
        <end position="188"/>
    </location>
</feature>
<sequence length="202" mass="23265">MLLSYLKLAWKVLLRRKFFTFISLFGISFTLMVLLVVVALFDYSVGARTPESRIERIAFITFLNHGFADGNQINTPPSPYFLDKYVRPMKSPEKIAVYSLFRTSPSYIGNKKVELDLKFTDNVFWEVFDFHFLDGKPYNANDLRDANRVVVISETTARSYFGTTRGVVGRSLEVDQRRFQVLGVVSDVSILRFNSYAEVWAP</sequence>
<evidence type="ECO:0000256" key="1">
    <source>
        <dbReference type="SAM" id="Phobius"/>
    </source>
</evidence>
<dbReference type="AlphaFoldDB" id="A0A8T9Q9W8"/>
<dbReference type="GO" id="GO:0005886">
    <property type="term" value="C:plasma membrane"/>
    <property type="evidence" value="ECO:0007669"/>
    <property type="project" value="TreeGrafter"/>
</dbReference>
<dbReference type="PANTHER" id="PTHR30572:SF18">
    <property type="entry name" value="ABC-TYPE MACROLIDE FAMILY EXPORT SYSTEM PERMEASE COMPONENT 2"/>
    <property type="match status" value="1"/>
</dbReference>
<feature type="transmembrane region" description="Helical" evidence="1">
    <location>
        <begin position="21"/>
        <end position="41"/>
    </location>
</feature>
<dbReference type="Proteomes" id="UP000831796">
    <property type="component" value="Chromosome"/>
</dbReference>
<evidence type="ECO:0000259" key="2">
    <source>
        <dbReference type="Pfam" id="PF12704"/>
    </source>
</evidence>
<accession>A0A8T9Q9W8</accession>
<dbReference type="PANTHER" id="PTHR30572">
    <property type="entry name" value="MEMBRANE COMPONENT OF TRANSPORTER-RELATED"/>
    <property type="match status" value="1"/>
</dbReference>
<dbReference type="KEGG" id="hcu:MUN79_02725"/>
<dbReference type="EMBL" id="CP095046">
    <property type="protein sequence ID" value="UOQ72918.1"/>
    <property type="molecule type" value="Genomic_DNA"/>
</dbReference>
<gene>
    <name evidence="3" type="ORF">MUN79_02725</name>
</gene>
<dbReference type="InterPro" id="IPR050250">
    <property type="entry name" value="Macrolide_Exporter_MacB"/>
</dbReference>
<dbReference type="RefSeq" id="WP_244676276.1">
    <property type="nucleotide sequence ID" value="NZ_CP095046.1"/>
</dbReference>
<evidence type="ECO:0000313" key="3">
    <source>
        <dbReference type="EMBL" id="UOQ72918.1"/>
    </source>
</evidence>
<keyword evidence="1" id="KW-0472">Membrane</keyword>
<protein>
    <submittedName>
        <fullName evidence="3">ABC transporter permease</fullName>
    </submittedName>
</protein>
<dbReference type="Pfam" id="PF12704">
    <property type="entry name" value="MacB_PCD"/>
    <property type="match status" value="1"/>
</dbReference>
<dbReference type="InterPro" id="IPR025857">
    <property type="entry name" value="MacB_PCD"/>
</dbReference>
<organism evidence="3 4">
    <name type="scientific">Hymenobacter cellulosilyticus</name>
    <dbReference type="NCBI Taxonomy" id="2932248"/>
    <lineage>
        <taxon>Bacteria</taxon>
        <taxon>Pseudomonadati</taxon>
        <taxon>Bacteroidota</taxon>
        <taxon>Cytophagia</taxon>
        <taxon>Cytophagales</taxon>
        <taxon>Hymenobacteraceae</taxon>
        <taxon>Hymenobacter</taxon>
    </lineage>
</organism>